<dbReference type="Pfam" id="PF01408">
    <property type="entry name" value="GFO_IDH_MocA"/>
    <property type="match status" value="1"/>
</dbReference>
<dbReference type="Gene3D" id="3.40.50.720">
    <property type="entry name" value="NAD(P)-binding Rossmann-like Domain"/>
    <property type="match status" value="1"/>
</dbReference>
<feature type="domain" description="GFO/IDH/MocA-like oxidoreductase" evidence="3">
    <location>
        <begin position="137"/>
        <end position="260"/>
    </location>
</feature>
<dbReference type="Gene3D" id="3.30.360.10">
    <property type="entry name" value="Dihydrodipicolinate Reductase, domain 2"/>
    <property type="match status" value="1"/>
</dbReference>
<dbReference type="InterPro" id="IPR036291">
    <property type="entry name" value="NAD(P)-bd_dom_sf"/>
</dbReference>
<accession>A0AAU7C9T1</accession>
<dbReference type="InterPro" id="IPR050463">
    <property type="entry name" value="Gfo/Idh/MocA_oxidrdct_glycsds"/>
</dbReference>
<dbReference type="Pfam" id="PF22725">
    <property type="entry name" value="GFO_IDH_MocA_C3"/>
    <property type="match status" value="1"/>
</dbReference>
<dbReference type="SUPFAM" id="SSF51735">
    <property type="entry name" value="NAD(P)-binding Rossmann-fold domains"/>
    <property type="match status" value="1"/>
</dbReference>
<evidence type="ECO:0000256" key="1">
    <source>
        <dbReference type="ARBA" id="ARBA00023002"/>
    </source>
</evidence>
<evidence type="ECO:0000313" key="4">
    <source>
        <dbReference type="EMBL" id="XBH02168.1"/>
    </source>
</evidence>
<proteinExistence type="predicted"/>
<dbReference type="RefSeq" id="WP_406694910.1">
    <property type="nucleotide sequence ID" value="NZ_CP155447.1"/>
</dbReference>
<dbReference type="SUPFAM" id="SSF55347">
    <property type="entry name" value="Glyceraldehyde-3-phosphate dehydrogenase-like, C-terminal domain"/>
    <property type="match status" value="1"/>
</dbReference>
<gene>
    <name evidence="4" type="ORF">V5E97_28095</name>
</gene>
<feature type="domain" description="Gfo/Idh/MocA-like oxidoreductase N-terminal" evidence="2">
    <location>
        <begin position="7"/>
        <end position="128"/>
    </location>
</feature>
<dbReference type="AlphaFoldDB" id="A0AAU7C9T1"/>
<dbReference type="InterPro" id="IPR055170">
    <property type="entry name" value="GFO_IDH_MocA-like_dom"/>
</dbReference>
<evidence type="ECO:0000259" key="2">
    <source>
        <dbReference type="Pfam" id="PF01408"/>
    </source>
</evidence>
<protein>
    <submittedName>
        <fullName evidence="4">Gfo/Idh/MocA family oxidoreductase</fullName>
    </submittedName>
</protein>
<dbReference type="InterPro" id="IPR000683">
    <property type="entry name" value="Gfo/Idh/MocA-like_OxRdtase_N"/>
</dbReference>
<reference evidence="4" key="1">
    <citation type="submission" date="2024-05" db="EMBL/GenBank/DDBJ databases">
        <title>Planctomycetes of the genus Singulisphaera possess chitinolytic capabilities.</title>
        <authorList>
            <person name="Ivanova A."/>
        </authorList>
    </citation>
    <scope>NUCLEOTIDE SEQUENCE</scope>
    <source>
        <strain evidence="4">Ch08T</strain>
    </source>
</reference>
<keyword evidence="1" id="KW-0560">Oxidoreductase</keyword>
<dbReference type="EMBL" id="CP155447">
    <property type="protein sequence ID" value="XBH02168.1"/>
    <property type="molecule type" value="Genomic_DNA"/>
</dbReference>
<name>A0AAU7C9T1_9BACT</name>
<dbReference type="GO" id="GO:0000166">
    <property type="term" value="F:nucleotide binding"/>
    <property type="evidence" value="ECO:0007669"/>
    <property type="project" value="InterPro"/>
</dbReference>
<dbReference type="PANTHER" id="PTHR43818:SF11">
    <property type="entry name" value="BCDNA.GH03377"/>
    <property type="match status" value="1"/>
</dbReference>
<evidence type="ECO:0000259" key="3">
    <source>
        <dbReference type="Pfam" id="PF22725"/>
    </source>
</evidence>
<dbReference type="PANTHER" id="PTHR43818">
    <property type="entry name" value="BCDNA.GH03377"/>
    <property type="match status" value="1"/>
</dbReference>
<sequence length="370" mass="40282">MFQAPYRAAIIGRTGRGDYGHGLDVAMLNQPKLTVVGVADDDPKGRAAAAKRLGVERAYADYRELLDREKPQFVAVAPRWIDAHKEMILACVERGIHVFSEKPLAPTLADCDAIVTACERSHTKLAMAFQSRYSPRFERVKELIANGAIGEVLEFRGRGKEDRRGGGEDLMVLGSHIMDLIRGFQGDASWCFARVTEGGRPIGKAEVRQGAEGLGLLAGDRVDAMFGFTANPAVAHFATSRPREPGQRFGLQILGSKGRIDLGTGWVPPAFLLADPTWSGAEKGTKWVEITSAGVGKPETLGANSLPEANRYIVADLIQAVENDIQPRVSVYDGRASIEMILACYASQARRGPVELPLTERSHHPLEKLE</sequence>
<organism evidence="4">
    <name type="scientific">Singulisphaera sp. Ch08</name>
    <dbReference type="NCBI Taxonomy" id="3120278"/>
    <lineage>
        <taxon>Bacteria</taxon>
        <taxon>Pseudomonadati</taxon>
        <taxon>Planctomycetota</taxon>
        <taxon>Planctomycetia</taxon>
        <taxon>Isosphaerales</taxon>
        <taxon>Isosphaeraceae</taxon>
        <taxon>Singulisphaera</taxon>
    </lineage>
</organism>
<dbReference type="GO" id="GO:0016491">
    <property type="term" value="F:oxidoreductase activity"/>
    <property type="evidence" value="ECO:0007669"/>
    <property type="project" value="UniProtKB-KW"/>
</dbReference>